<protein>
    <submittedName>
        <fullName evidence="1">Uncharacterized protein</fullName>
    </submittedName>
</protein>
<name>A0ACC2XKJ2_9TREE</name>
<dbReference type="Proteomes" id="UP001243375">
    <property type="component" value="Unassembled WGS sequence"/>
</dbReference>
<sequence length="74" mass="7884">MKVARFHKKTDILNLFPVKVGQYAELQVNQTPPSHPEGVLKKAGKKVLHTMGFGTGVTGAAHAAKEASTAMPSE</sequence>
<reference evidence="1" key="1">
    <citation type="submission" date="2023-04" db="EMBL/GenBank/DDBJ databases">
        <title>Draft Genome sequencing of Naganishia species isolated from polar environments using Oxford Nanopore Technology.</title>
        <authorList>
            <person name="Leo P."/>
            <person name="Venkateswaran K."/>
        </authorList>
    </citation>
    <scope>NUCLEOTIDE SEQUENCE</scope>
    <source>
        <strain evidence="1">MNA-CCFEE 5425</strain>
    </source>
</reference>
<organism evidence="1 2">
    <name type="scientific">Naganishia vaughanmartiniae</name>
    <dbReference type="NCBI Taxonomy" id="1424756"/>
    <lineage>
        <taxon>Eukaryota</taxon>
        <taxon>Fungi</taxon>
        <taxon>Dikarya</taxon>
        <taxon>Basidiomycota</taxon>
        <taxon>Agaricomycotina</taxon>
        <taxon>Tremellomycetes</taxon>
        <taxon>Filobasidiales</taxon>
        <taxon>Filobasidiaceae</taxon>
        <taxon>Naganishia</taxon>
    </lineage>
</organism>
<dbReference type="EMBL" id="JASBWU010000002">
    <property type="protein sequence ID" value="KAJ9123964.1"/>
    <property type="molecule type" value="Genomic_DNA"/>
</dbReference>
<accession>A0ACC2XKJ2</accession>
<evidence type="ECO:0000313" key="2">
    <source>
        <dbReference type="Proteomes" id="UP001243375"/>
    </source>
</evidence>
<evidence type="ECO:0000313" key="1">
    <source>
        <dbReference type="EMBL" id="KAJ9123964.1"/>
    </source>
</evidence>
<keyword evidence="2" id="KW-1185">Reference proteome</keyword>
<comment type="caution">
    <text evidence="1">The sequence shown here is derived from an EMBL/GenBank/DDBJ whole genome shotgun (WGS) entry which is preliminary data.</text>
</comment>
<proteinExistence type="predicted"/>
<gene>
    <name evidence="1" type="ORF">QFC22_000755</name>
</gene>